<comment type="caution">
    <text evidence="2">The sequence shown here is derived from an EMBL/GenBank/DDBJ whole genome shotgun (WGS) entry which is preliminary data.</text>
</comment>
<name>A0A8J2ZP58_9BACI</name>
<keyword evidence="1" id="KW-0812">Transmembrane</keyword>
<dbReference type="Proteomes" id="UP000602050">
    <property type="component" value="Unassembled WGS sequence"/>
</dbReference>
<evidence type="ECO:0000313" key="3">
    <source>
        <dbReference type="Proteomes" id="UP000602050"/>
    </source>
</evidence>
<evidence type="ECO:0000256" key="1">
    <source>
        <dbReference type="SAM" id="Phobius"/>
    </source>
</evidence>
<evidence type="ECO:0008006" key="4">
    <source>
        <dbReference type="Google" id="ProtNLM"/>
    </source>
</evidence>
<reference evidence="2" key="2">
    <citation type="submission" date="2020-09" db="EMBL/GenBank/DDBJ databases">
        <authorList>
            <person name="Sun Q."/>
            <person name="Zhou Y."/>
        </authorList>
    </citation>
    <scope>NUCLEOTIDE SEQUENCE</scope>
    <source>
        <strain evidence="2">CGMCC 1.12360</strain>
    </source>
</reference>
<dbReference type="InterPro" id="IPR020138">
    <property type="entry name" value="Uncharacterised_YqzF"/>
</dbReference>
<accession>A0A8J2ZP58</accession>
<dbReference type="RefSeq" id="WP_188390600.1">
    <property type="nucleotide sequence ID" value="NZ_BMEV01000003.1"/>
</dbReference>
<evidence type="ECO:0000313" key="2">
    <source>
        <dbReference type="EMBL" id="GGH69244.1"/>
    </source>
</evidence>
<protein>
    <recommendedName>
        <fullName evidence="4">DUF2627 domain-containing protein</fullName>
    </recommendedName>
</protein>
<dbReference type="Pfam" id="PF11118">
    <property type="entry name" value="DUF2627"/>
    <property type="match status" value="1"/>
</dbReference>
<keyword evidence="1" id="KW-1133">Transmembrane helix</keyword>
<keyword evidence="3" id="KW-1185">Reference proteome</keyword>
<dbReference type="AlphaFoldDB" id="A0A8J2ZP58"/>
<gene>
    <name evidence="2" type="ORF">GCM10010978_03040</name>
</gene>
<feature type="transmembrane region" description="Helical" evidence="1">
    <location>
        <begin position="40"/>
        <end position="62"/>
    </location>
</feature>
<proteinExistence type="predicted"/>
<keyword evidence="1" id="KW-0472">Membrane</keyword>
<dbReference type="EMBL" id="BMEV01000003">
    <property type="protein sequence ID" value="GGH69244.1"/>
    <property type="molecule type" value="Genomic_DNA"/>
</dbReference>
<sequence>MRIIALLVLLIPGILAVFGIKIMRDSLFAEYYPIFFNPGLQFFAGLILFVGGTLFIGGFIVYRDRKNKYNAIPEQPEDTRKDG</sequence>
<reference evidence="2" key="1">
    <citation type="journal article" date="2014" name="Int. J. Syst. Evol. Microbiol.">
        <title>Complete genome sequence of Corynebacterium casei LMG S-19264T (=DSM 44701T), isolated from a smear-ripened cheese.</title>
        <authorList>
            <consortium name="US DOE Joint Genome Institute (JGI-PGF)"/>
            <person name="Walter F."/>
            <person name="Albersmeier A."/>
            <person name="Kalinowski J."/>
            <person name="Ruckert C."/>
        </authorList>
    </citation>
    <scope>NUCLEOTIDE SEQUENCE</scope>
    <source>
        <strain evidence="2">CGMCC 1.12360</strain>
    </source>
</reference>
<organism evidence="2 3">
    <name type="scientific">Compostibacillus humi</name>
    <dbReference type="NCBI Taxonomy" id="1245525"/>
    <lineage>
        <taxon>Bacteria</taxon>
        <taxon>Bacillati</taxon>
        <taxon>Bacillota</taxon>
        <taxon>Bacilli</taxon>
        <taxon>Bacillales</taxon>
        <taxon>Bacillaceae</taxon>
        <taxon>Compostibacillus</taxon>
    </lineage>
</organism>